<proteinExistence type="inferred from homology"/>
<organism evidence="13 14">
    <name type="scientific">Oikopleura dioica</name>
    <name type="common">Tunicate</name>
    <dbReference type="NCBI Taxonomy" id="34765"/>
    <lineage>
        <taxon>Eukaryota</taxon>
        <taxon>Metazoa</taxon>
        <taxon>Chordata</taxon>
        <taxon>Tunicata</taxon>
        <taxon>Appendicularia</taxon>
        <taxon>Copelata</taxon>
        <taxon>Oikopleuridae</taxon>
        <taxon>Oikopleura</taxon>
    </lineage>
</organism>
<comment type="subunit">
    <text evidence="10">Component of the oligosaccharyltransferase (OST) complex.</text>
</comment>
<evidence type="ECO:0000256" key="1">
    <source>
        <dbReference type="ARBA" id="ARBA00004115"/>
    </source>
</evidence>
<evidence type="ECO:0000313" key="13">
    <source>
        <dbReference type="EMBL" id="CAG5111917.1"/>
    </source>
</evidence>
<keyword evidence="5 10" id="KW-0812">Transmembrane</keyword>
<feature type="signal peptide" evidence="10">
    <location>
        <begin position="1"/>
        <end position="16"/>
    </location>
</feature>
<evidence type="ECO:0000259" key="12">
    <source>
        <dbReference type="Pfam" id="PF23358"/>
    </source>
</evidence>
<keyword evidence="14" id="KW-1185">Reference proteome</keyword>
<dbReference type="Pfam" id="PF23358">
    <property type="entry name" value="OST48_MD"/>
    <property type="match status" value="1"/>
</dbReference>
<evidence type="ECO:0000256" key="6">
    <source>
        <dbReference type="ARBA" id="ARBA00022824"/>
    </source>
</evidence>
<keyword evidence="6 10" id="KW-0256">Endoplasmic reticulum</keyword>
<comment type="pathway">
    <text evidence="2 10">Protein modification; protein glycosylation.</text>
</comment>
<dbReference type="Proteomes" id="UP001158576">
    <property type="component" value="Chromosome 2"/>
</dbReference>
<feature type="domain" description="OST48 N-terminal" evidence="11">
    <location>
        <begin position="17"/>
        <end position="258"/>
    </location>
</feature>
<evidence type="ECO:0000256" key="9">
    <source>
        <dbReference type="ARBA" id="ARBA00045729"/>
    </source>
</evidence>
<dbReference type="EMBL" id="OU015567">
    <property type="protein sequence ID" value="CAG5111917.1"/>
    <property type="molecule type" value="Genomic_DNA"/>
</dbReference>
<dbReference type="PANTHER" id="PTHR10830:SF0">
    <property type="entry name" value="DOLICHYL-DIPHOSPHOOLIGOSACCHARIDE--PROTEIN GLYCOSYLTRANSFERASE 48 KDA SUBUNIT"/>
    <property type="match status" value="1"/>
</dbReference>
<feature type="transmembrane region" description="Helical" evidence="10">
    <location>
        <begin position="409"/>
        <end position="431"/>
    </location>
</feature>
<keyword evidence="7 10" id="KW-1133">Transmembrane helix</keyword>
<evidence type="ECO:0000256" key="5">
    <source>
        <dbReference type="ARBA" id="ARBA00022692"/>
    </source>
</evidence>
<reference evidence="13 14" key="1">
    <citation type="submission" date="2021-04" db="EMBL/GenBank/DDBJ databases">
        <authorList>
            <person name="Bliznina A."/>
        </authorList>
    </citation>
    <scope>NUCLEOTIDE SEQUENCE [LARGE SCALE GENOMIC DNA]</scope>
</reference>
<keyword evidence="10" id="KW-0732">Signal</keyword>
<dbReference type="InterPro" id="IPR005013">
    <property type="entry name" value="DDOST_48_kDa_subunit"/>
</dbReference>
<protein>
    <recommendedName>
        <fullName evidence="4 10">Dolichyl-diphosphooligosaccharide--protein glycosyltransferase 48 kDa subunit</fullName>
        <shortName evidence="10">Oligosaccharyl transferase 48 kDa subunit</shortName>
    </recommendedName>
</protein>
<accession>A0ABN7T973</accession>
<sequence length="442" mass="50622">MILHALLLGAAFAARAKMLVVLENDRMKEQYSSVLNQLNGKFETHYKLADDADLHLVKYGKNIYQNAVIMAPSTEQFGGDVTTKTFVEFTQNGGNLMVFASSNIGDAIRELGAEFGIEYDETGTKVMSHMNYDYERDQLQHDHSRFSLKASDSFLGGSEPIVGPPGYASLLIDNAVAMKIDKKNTLAFPIVKCNSYCYSWFPNEPISEYPMAVGRDISLLAGIQLRNNARIVFASSLSMFSNKLIRQKFVTYWDNNKNEHARYQNSVSKLAMHVFAWGSNNSGTFRISGFQHKLLDKENSRNDFYYINEEIEVVAFVEEYVDDNWEPTSLTFPQLWLDFHRLDPFIRIPFANEGGGKFRATFKVPDTYGVFNFIIWQTKLGHTYIEHKQQITVRPLRHDMYERFIASAYPYYFSSFSMMLGVTLMSFAILYHRDVSPAKKNN</sequence>
<keyword evidence="8 10" id="KW-0472">Membrane</keyword>
<dbReference type="InterPro" id="IPR055457">
    <property type="entry name" value="OST48_N"/>
</dbReference>
<evidence type="ECO:0000259" key="11">
    <source>
        <dbReference type="Pfam" id="PF03345"/>
    </source>
</evidence>
<evidence type="ECO:0000256" key="7">
    <source>
        <dbReference type="ARBA" id="ARBA00022989"/>
    </source>
</evidence>
<comment type="subcellular location">
    <subcellularLocation>
        <location evidence="1 10">Endoplasmic reticulum membrane</location>
        <topology evidence="1 10">Single-pass type I membrane protein</topology>
    </subcellularLocation>
</comment>
<feature type="chain" id="PRO_5044999160" description="Dolichyl-diphosphooligosaccharide--protein glycosyltransferase 48 kDa subunit" evidence="10">
    <location>
        <begin position="17"/>
        <end position="442"/>
    </location>
</feature>
<evidence type="ECO:0000256" key="3">
    <source>
        <dbReference type="ARBA" id="ARBA00008743"/>
    </source>
</evidence>
<feature type="domain" description="OST48 middle" evidence="12">
    <location>
        <begin position="297"/>
        <end position="432"/>
    </location>
</feature>
<evidence type="ECO:0000256" key="2">
    <source>
        <dbReference type="ARBA" id="ARBA00004922"/>
    </source>
</evidence>
<gene>
    <name evidence="13" type="ORF">OKIOD_LOCUS14953</name>
</gene>
<evidence type="ECO:0000313" key="14">
    <source>
        <dbReference type="Proteomes" id="UP001158576"/>
    </source>
</evidence>
<comment type="function">
    <text evidence="9">Subunit of the oligosaccharyl transferase (OST) complex that catalyzes the initial transfer of a defined glycan (Glc(3)Man(9)GlcNAc(2) in eukaryotes) from the lipid carrier dolichol-pyrophosphate to an asparagine residue within an Asn-X-Ser/Thr consensus motif in nascent polypeptide chains, the first step in protein N-glycosylation. N-glycosylation occurs cotranslationally and the complex associates with the Sec61 complex at the channel-forming translocon complex that mediates protein translocation across the endoplasmic reticulum (ER). All subunits are required for a maximal enzyme activity. Required for the assembly of both SST3A- and SS3B-containing OST complexes.</text>
</comment>
<evidence type="ECO:0000256" key="4">
    <source>
        <dbReference type="ARBA" id="ARBA00013350"/>
    </source>
</evidence>
<comment type="similarity">
    <text evidence="3 10">Belongs to the DDOST 48 kDa subunit family.</text>
</comment>
<name>A0ABN7T973_OIKDI</name>
<dbReference type="PANTHER" id="PTHR10830">
    <property type="entry name" value="DOLICHYL-DIPHOSPHOOLIGOSACCHARIDE--PROTEIN GLYCOSYLTRANSFERASE 48 KDA SUBUNIT"/>
    <property type="match status" value="1"/>
</dbReference>
<evidence type="ECO:0000256" key="10">
    <source>
        <dbReference type="RuleBase" id="RU361142"/>
    </source>
</evidence>
<dbReference type="Pfam" id="PF03345">
    <property type="entry name" value="OST48_N"/>
    <property type="match status" value="1"/>
</dbReference>
<evidence type="ECO:0000256" key="8">
    <source>
        <dbReference type="ARBA" id="ARBA00023136"/>
    </source>
</evidence>
<dbReference type="InterPro" id="IPR055459">
    <property type="entry name" value="OST48_MD"/>
</dbReference>